<evidence type="ECO:0000313" key="8">
    <source>
        <dbReference type="Proteomes" id="UP000199012"/>
    </source>
</evidence>
<dbReference type="STRING" id="988821.SAMN05421867_10233"/>
<feature type="binding site" evidence="5">
    <location>
        <position position="380"/>
    </location>
    <ligand>
        <name>a divalent metal cation</name>
        <dbReference type="ChEBI" id="CHEBI:60240"/>
        <label>1</label>
    </ligand>
</feature>
<dbReference type="Pfam" id="PF01784">
    <property type="entry name" value="DUF34_NIF3"/>
    <property type="match status" value="1"/>
</dbReference>
<dbReference type="PANTHER" id="PTHR13799">
    <property type="entry name" value="NGG1 INTERACTING FACTOR 3"/>
    <property type="match status" value="1"/>
</dbReference>
<evidence type="ECO:0000256" key="1">
    <source>
        <dbReference type="ARBA" id="ARBA00006964"/>
    </source>
</evidence>
<dbReference type="GO" id="GO:0046872">
    <property type="term" value="F:metal ion binding"/>
    <property type="evidence" value="ECO:0007669"/>
    <property type="project" value="UniProtKB-KW"/>
</dbReference>
<comment type="similarity">
    <text evidence="1">Belongs to the GTP cyclohydrolase I type 2/NIF3 family.</text>
</comment>
<dbReference type="FunFam" id="3.40.1390.30:FF:000001">
    <property type="entry name" value="GTP cyclohydrolase 1 type 2"/>
    <property type="match status" value="1"/>
</dbReference>
<organism evidence="7 8">
    <name type="scientific">Cellulomonas marina</name>
    <dbReference type="NCBI Taxonomy" id="988821"/>
    <lineage>
        <taxon>Bacteria</taxon>
        <taxon>Bacillati</taxon>
        <taxon>Actinomycetota</taxon>
        <taxon>Actinomycetes</taxon>
        <taxon>Micrococcales</taxon>
        <taxon>Cellulomonadaceae</taxon>
        <taxon>Cellulomonas</taxon>
    </lineage>
</organism>
<feature type="compositionally biased region" description="Gly residues" evidence="6">
    <location>
        <begin position="19"/>
        <end position="30"/>
    </location>
</feature>
<evidence type="ECO:0000256" key="3">
    <source>
        <dbReference type="ARBA" id="ARBA00022112"/>
    </source>
</evidence>
<dbReference type="InterPro" id="IPR015867">
    <property type="entry name" value="N-reg_PII/ATP_PRibTrfase_C"/>
</dbReference>
<dbReference type="InterPro" id="IPR036069">
    <property type="entry name" value="DUF34/NIF3_sf"/>
</dbReference>
<dbReference type="PANTHER" id="PTHR13799:SF14">
    <property type="entry name" value="GTP CYCLOHYDROLASE 1 TYPE 2 HOMOLOG"/>
    <property type="match status" value="1"/>
</dbReference>
<evidence type="ECO:0000256" key="5">
    <source>
        <dbReference type="PIRSR" id="PIRSR602678-1"/>
    </source>
</evidence>
<dbReference type="Gene3D" id="3.30.70.120">
    <property type="match status" value="1"/>
</dbReference>
<evidence type="ECO:0000256" key="4">
    <source>
        <dbReference type="ARBA" id="ARBA00022723"/>
    </source>
</evidence>
<feature type="binding site" evidence="5">
    <location>
        <position position="384"/>
    </location>
    <ligand>
        <name>a divalent metal cation</name>
        <dbReference type="ChEBI" id="CHEBI:60240"/>
        <label>1</label>
    </ligand>
</feature>
<evidence type="ECO:0000256" key="6">
    <source>
        <dbReference type="SAM" id="MobiDB-lite"/>
    </source>
</evidence>
<reference evidence="7 8" key="1">
    <citation type="submission" date="2016-10" db="EMBL/GenBank/DDBJ databases">
        <authorList>
            <person name="de Groot N.N."/>
        </authorList>
    </citation>
    <scope>NUCLEOTIDE SEQUENCE [LARGE SCALE GENOMIC DNA]</scope>
    <source>
        <strain evidence="7 8">CGMCC 4.6945</strain>
    </source>
</reference>
<accession>A0A1I0VXW7</accession>
<dbReference type="Proteomes" id="UP000199012">
    <property type="component" value="Unassembled WGS sequence"/>
</dbReference>
<dbReference type="InterPro" id="IPR002678">
    <property type="entry name" value="DUF34/NIF3"/>
</dbReference>
<dbReference type="GO" id="GO:0005737">
    <property type="term" value="C:cytoplasm"/>
    <property type="evidence" value="ECO:0007669"/>
    <property type="project" value="TreeGrafter"/>
</dbReference>
<evidence type="ECO:0000256" key="2">
    <source>
        <dbReference type="ARBA" id="ARBA00011643"/>
    </source>
</evidence>
<comment type="subunit">
    <text evidence="2">Homohexamer.</text>
</comment>
<dbReference type="NCBIfam" id="TIGR00486">
    <property type="entry name" value="YbgI_SA1388"/>
    <property type="match status" value="1"/>
</dbReference>
<feature type="compositionally biased region" description="Low complexity" evidence="6">
    <location>
        <begin position="7"/>
        <end position="18"/>
    </location>
</feature>
<feature type="binding site" evidence="5">
    <location>
        <position position="139"/>
    </location>
    <ligand>
        <name>a divalent metal cation</name>
        <dbReference type="ChEBI" id="CHEBI:60240"/>
        <label>1</label>
    </ligand>
</feature>
<gene>
    <name evidence="7" type="ORF">SAMN05421867_10233</name>
</gene>
<evidence type="ECO:0000313" key="7">
    <source>
        <dbReference type="EMBL" id="SFA81114.1"/>
    </source>
</evidence>
<feature type="binding site" evidence="5">
    <location>
        <position position="101"/>
    </location>
    <ligand>
        <name>a divalent metal cation</name>
        <dbReference type="ChEBI" id="CHEBI:60240"/>
        <label>1</label>
    </ligand>
</feature>
<proteinExistence type="inferred from homology"/>
<name>A0A1I0VXW7_9CELL</name>
<dbReference type="AlphaFoldDB" id="A0A1I0VXW7"/>
<protein>
    <recommendedName>
        <fullName evidence="3">GTP cyclohydrolase 1 type 2 homolog</fullName>
    </recommendedName>
</protein>
<sequence length="430" mass="43832">MPPVSTPTPGATPSTSTGPSGGTSPGGASSGGASRTPTLAEVVAVLERRYPGRTAVAWDRVGLVAGDPAEPVRRVHLAVDVTADVVDEALAAGADLLVVHHPLLLRGVHGVAADTWKGALVHRLVRGGVALLTAHTNADAAAEGVNEALARAIGLRDLRPLAPAPADPLDTLVAFVPVEDADRLVDALAAAGAGALGDYTRCAWTTTGTGTFEPSPGARPARGEVGRRAEVAEARVEMVLPRHRRAAVVAALRAVHPYEEPAFDVLELADLPGSTGLGRVGTLPAPLTLDALARRVAEALPGTAGGVRYAGEPDGEVRTVAVCGGSGDSLLDEVRASGADAFVTADLRHHPASEARERALFEARTGRRPAATPYLVDAAHAASEWPWLPLAAAALTADLAGAGATVEVHVSTLRTDPWTARVDAAPGGTL</sequence>
<dbReference type="EMBL" id="FOKA01000002">
    <property type="protein sequence ID" value="SFA81114.1"/>
    <property type="molecule type" value="Genomic_DNA"/>
</dbReference>
<keyword evidence="4 5" id="KW-0479">Metal-binding</keyword>
<dbReference type="Gene3D" id="3.40.1390.30">
    <property type="entry name" value="NIF3 (NGG1p interacting factor 3)-like"/>
    <property type="match status" value="1"/>
</dbReference>
<dbReference type="SUPFAM" id="SSF102705">
    <property type="entry name" value="NIF3 (NGG1p interacting factor 3)-like"/>
    <property type="match status" value="1"/>
</dbReference>
<keyword evidence="8" id="KW-1185">Reference proteome</keyword>
<feature type="binding site" evidence="5">
    <location>
        <position position="100"/>
    </location>
    <ligand>
        <name>a divalent metal cation</name>
        <dbReference type="ChEBI" id="CHEBI:60240"/>
        <label>1</label>
    </ligand>
</feature>
<feature type="region of interest" description="Disordered" evidence="6">
    <location>
        <begin position="1"/>
        <end position="35"/>
    </location>
</feature>